<dbReference type="RefSeq" id="WP_207687682.1">
    <property type="nucleotide sequence ID" value="NZ_CP061799.1"/>
</dbReference>
<feature type="chain" id="PRO_5036986723" evidence="1">
    <location>
        <begin position="22"/>
        <end position="133"/>
    </location>
</feature>
<keyword evidence="3" id="KW-1185">Reference proteome</keyword>
<feature type="signal peptide" evidence="1">
    <location>
        <begin position="1"/>
        <end position="21"/>
    </location>
</feature>
<dbReference type="InterPro" id="IPR008914">
    <property type="entry name" value="PEBP"/>
</dbReference>
<dbReference type="InterPro" id="IPR036610">
    <property type="entry name" value="PEBP-like_sf"/>
</dbReference>
<proteinExistence type="predicted"/>
<keyword evidence="1" id="KW-0732">Signal</keyword>
<dbReference type="Proteomes" id="UP000663720">
    <property type="component" value="Chromosome"/>
</dbReference>
<organism evidence="2 3">
    <name type="scientific">Desulfonema limicola</name>
    <dbReference type="NCBI Taxonomy" id="45656"/>
    <lineage>
        <taxon>Bacteria</taxon>
        <taxon>Pseudomonadati</taxon>
        <taxon>Thermodesulfobacteriota</taxon>
        <taxon>Desulfobacteria</taxon>
        <taxon>Desulfobacterales</taxon>
        <taxon>Desulfococcaceae</taxon>
        <taxon>Desulfonema</taxon>
    </lineage>
</organism>
<dbReference type="AlphaFoldDB" id="A0A975GHQ4"/>
<dbReference type="SUPFAM" id="SSF49777">
    <property type="entry name" value="PEBP-like"/>
    <property type="match status" value="1"/>
</dbReference>
<evidence type="ECO:0000313" key="3">
    <source>
        <dbReference type="Proteomes" id="UP000663720"/>
    </source>
</evidence>
<reference evidence="2" key="1">
    <citation type="journal article" date="2021" name="Microb. Physiol.">
        <title>Proteogenomic Insights into the Physiology of Marine, Sulfate-Reducing, Filamentous Desulfonema limicola and Desulfonema magnum.</title>
        <authorList>
            <person name="Schnaars V."/>
            <person name="Wohlbrand L."/>
            <person name="Scheve S."/>
            <person name="Hinrichs C."/>
            <person name="Reinhardt R."/>
            <person name="Rabus R."/>
        </authorList>
    </citation>
    <scope>NUCLEOTIDE SEQUENCE</scope>
    <source>
        <strain evidence="2">5ac10</strain>
    </source>
</reference>
<evidence type="ECO:0000313" key="2">
    <source>
        <dbReference type="EMBL" id="QTA81672.1"/>
    </source>
</evidence>
<dbReference type="Gene3D" id="3.90.280.10">
    <property type="entry name" value="PEBP-like"/>
    <property type="match status" value="1"/>
</dbReference>
<dbReference type="KEGG" id="dli:dnl_40150"/>
<dbReference type="Pfam" id="PF01161">
    <property type="entry name" value="PBP"/>
    <property type="match status" value="1"/>
</dbReference>
<dbReference type="PROSITE" id="PS51257">
    <property type="entry name" value="PROKAR_LIPOPROTEIN"/>
    <property type="match status" value="1"/>
</dbReference>
<name>A0A975GHQ4_9BACT</name>
<evidence type="ECO:0000256" key="1">
    <source>
        <dbReference type="SAM" id="SignalP"/>
    </source>
</evidence>
<dbReference type="EMBL" id="CP061799">
    <property type="protein sequence ID" value="QTA81672.1"/>
    <property type="molecule type" value="Genomic_DNA"/>
</dbReference>
<gene>
    <name evidence="2" type="ORF">dnl_40150</name>
</gene>
<protein>
    <submittedName>
        <fullName evidence="2">Phosphatidylethanolamine-binding domain-containing protein</fullName>
    </submittedName>
</protein>
<accession>A0A975GHQ4</accession>
<sequence>MKKFKLLTVFLTFLIFGCATAQIDPNAVELVINFSWEGTNNCSNKSPEIKISNIPKGTKTFKIKLKDLDVPTWNHGGGIVNNDGSGIIKAGALRRGYNGPCPPDGSHIYQFDVKAINEQGIIIGMGKASKSFP</sequence>